<evidence type="ECO:0000313" key="2">
    <source>
        <dbReference type="Proteomes" id="UP000017842"/>
    </source>
</evidence>
<protein>
    <submittedName>
        <fullName evidence="1">Uncharacterized protein</fullName>
    </submittedName>
</protein>
<proteinExistence type="predicted"/>
<dbReference type="AlphaFoldDB" id="V5E088"/>
<evidence type="ECO:0000313" key="1">
    <source>
        <dbReference type="EMBL" id="ESS72966.1"/>
    </source>
</evidence>
<dbReference type="STRING" id="1116472.MGMO_41c00330"/>
<dbReference type="EMBL" id="AYLO01000040">
    <property type="protein sequence ID" value="ESS72966.1"/>
    <property type="molecule type" value="Genomic_DNA"/>
</dbReference>
<comment type="caution">
    <text evidence="1">The sequence shown here is derived from an EMBL/GenBank/DDBJ whole genome shotgun (WGS) entry which is preliminary data.</text>
</comment>
<organism evidence="1 2">
    <name type="scientific">Methyloglobulus morosus KoM1</name>
    <dbReference type="NCBI Taxonomy" id="1116472"/>
    <lineage>
        <taxon>Bacteria</taxon>
        <taxon>Pseudomonadati</taxon>
        <taxon>Pseudomonadota</taxon>
        <taxon>Gammaproteobacteria</taxon>
        <taxon>Methylococcales</taxon>
        <taxon>Methylococcaceae</taxon>
        <taxon>Methyloglobulus</taxon>
    </lineage>
</organism>
<name>V5E088_9GAMM</name>
<accession>V5E088</accession>
<keyword evidence="2" id="KW-1185">Reference proteome</keyword>
<dbReference type="Proteomes" id="UP000017842">
    <property type="component" value="Unassembled WGS sequence"/>
</dbReference>
<reference evidence="1 2" key="1">
    <citation type="journal article" date="2013" name="Genome Announc.">
        <title>Draft Genome Sequence of the Methanotrophic Gammaproteobacterium Methyloglobulus morosus DSM 22980 Strain KoM1.</title>
        <authorList>
            <person name="Poehlein A."/>
            <person name="Deutzmann J.S."/>
            <person name="Daniel R."/>
            <person name="Simeonova D.D."/>
        </authorList>
    </citation>
    <scope>NUCLEOTIDE SEQUENCE [LARGE SCALE GENOMIC DNA]</scope>
    <source>
        <strain evidence="1 2">KoM1</strain>
    </source>
</reference>
<gene>
    <name evidence="1" type="ORF">MGMO_41c00330</name>
</gene>
<sequence length="47" mass="5244">MITCAWCNFKSDKPGQFIGRFYVCVPTGEILARSFLCIQCNAKLGGR</sequence>